<comment type="caution">
    <text evidence="2">The sequence shown here is derived from an EMBL/GenBank/DDBJ whole genome shotgun (WGS) entry which is preliminary data.</text>
</comment>
<evidence type="ECO:0000256" key="1">
    <source>
        <dbReference type="SAM" id="MobiDB-lite"/>
    </source>
</evidence>
<keyword evidence="3" id="KW-1185">Reference proteome</keyword>
<feature type="region of interest" description="Disordered" evidence="1">
    <location>
        <begin position="31"/>
        <end position="95"/>
    </location>
</feature>
<organism evidence="2 3">
    <name type="scientific">Macrostomum lignano</name>
    <dbReference type="NCBI Taxonomy" id="282301"/>
    <lineage>
        <taxon>Eukaryota</taxon>
        <taxon>Metazoa</taxon>
        <taxon>Spiralia</taxon>
        <taxon>Lophotrochozoa</taxon>
        <taxon>Platyhelminthes</taxon>
        <taxon>Rhabditophora</taxon>
        <taxon>Macrostomorpha</taxon>
        <taxon>Macrostomida</taxon>
        <taxon>Macrostomidae</taxon>
        <taxon>Macrostomum</taxon>
    </lineage>
</organism>
<dbReference type="EMBL" id="NIVC01000581">
    <property type="protein sequence ID" value="PAA80466.1"/>
    <property type="molecule type" value="Genomic_DNA"/>
</dbReference>
<gene>
    <name evidence="2" type="ORF">BOX15_Mlig018456g2</name>
</gene>
<proteinExistence type="predicted"/>
<accession>A0A267G397</accession>
<evidence type="ECO:0000313" key="2">
    <source>
        <dbReference type="EMBL" id="PAA80466.1"/>
    </source>
</evidence>
<protein>
    <submittedName>
        <fullName evidence="2">Uncharacterized protein</fullName>
    </submittedName>
</protein>
<evidence type="ECO:0000313" key="3">
    <source>
        <dbReference type="Proteomes" id="UP000215902"/>
    </source>
</evidence>
<dbReference type="AlphaFoldDB" id="A0A267G397"/>
<sequence length="273" mass="31789">MEASAQECTKDLYSTAAELARQFEQIICRMRHQQQEDPQQQLRTPPAQLQQHKRRGRRPDPSGEAQKCMPNIKKKAQDNSDAQQHQQPQTVHQDDLVQQGWQHLLQCKGDCVHQRKQKMPQHQDKEVHQRKQKMPQHQDEEVHQRKQKMPQHQDEEVHQRKQKMPQHQDKEVHQQKQMPQHQDEEVHQRKQKMPQHQDEEVHKRKQKMPQQQEAQRSACRWPSNAATGGGATASRLQRAQRAAAGPAAGGLDDDCGSLMVQPEHPRGPSQRGC</sequence>
<feature type="compositionally biased region" description="Low complexity" evidence="1">
    <location>
        <begin position="232"/>
        <end position="250"/>
    </location>
</feature>
<name>A0A267G397_9PLAT</name>
<feature type="compositionally biased region" description="Polar residues" evidence="1">
    <location>
        <begin position="36"/>
        <end position="50"/>
    </location>
</feature>
<dbReference type="Proteomes" id="UP000215902">
    <property type="component" value="Unassembled WGS sequence"/>
</dbReference>
<feature type="region of interest" description="Disordered" evidence="1">
    <location>
        <begin position="115"/>
        <end position="273"/>
    </location>
</feature>
<reference evidence="2 3" key="1">
    <citation type="submission" date="2017-06" db="EMBL/GenBank/DDBJ databases">
        <title>A platform for efficient transgenesis in Macrostomum lignano, a flatworm model organism for stem cell research.</title>
        <authorList>
            <person name="Berezikov E."/>
        </authorList>
    </citation>
    <scope>NUCLEOTIDE SEQUENCE [LARGE SCALE GENOMIC DNA]</scope>
    <source>
        <strain evidence="2">DV1</strain>
        <tissue evidence="2">Whole organism</tissue>
    </source>
</reference>